<dbReference type="InterPro" id="IPR019906">
    <property type="entry name" value="Ribosomal_uL6_bac-type"/>
</dbReference>
<dbReference type="GO" id="GO:0019843">
    <property type="term" value="F:rRNA binding"/>
    <property type="evidence" value="ECO:0007669"/>
    <property type="project" value="UniProtKB-UniRule"/>
</dbReference>
<organism evidence="8">
    <name type="scientific">uncultured Parcubacteria bacterium Rifle_16ft_4_minimus_37658</name>
    <dbReference type="NCBI Taxonomy" id="1665141"/>
    <lineage>
        <taxon>Bacteria</taxon>
        <taxon>Candidatus Parcubacteria</taxon>
        <taxon>environmental samples</taxon>
    </lineage>
</organism>
<dbReference type="PANTHER" id="PTHR11655:SF14">
    <property type="entry name" value="LARGE RIBOSOMAL SUBUNIT PROTEIN UL6M"/>
    <property type="match status" value="1"/>
</dbReference>
<dbReference type="EMBL" id="KT007001">
    <property type="protein sequence ID" value="AKQ02597.1"/>
    <property type="molecule type" value="Genomic_DNA"/>
</dbReference>
<dbReference type="PRINTS" id="PR00059">
    <property type="entry name" value="RIBOSOMALL6"/>
</dbReference>
<evidence type="ECO:0000256" key="4">
    <source>
        <dbReference type="HAMAP-Rule" id="MF_01365"/>
    </source>
</evidence>
<sequence>MSRLGKKPIVVPAGVTVKIEGQKIFVKGPKGELSREFRNEISFDLKDGLIQIFPRIDTRLSRKLWGTYVSLLKSMIKGTIEGFSKKLILDGIGYKAQLEGKDLTLSLGFSHPVKFLSQEGISFQIEKNTITVSGIDKEKVGQTAAQLRALKKPDPYKGKGFHYDGEIIRRKAGKKAAGTTA</sequence>
<dbReference type="InterPro" id="IPR000702">
    <property type="entry name" value="Ribosomal_uL6-like"/>
</dbReference>
<dbReference type="HAMAP" id="MF_01365_B">
    <property type="entry name" value="Ribosomal_uL6_B"/>
    <property type="match status" value="1"/>
</dbReference>
<feature type="domain" description="Large ribosomal subunit protein uL6 alpha-beta" evidence="7">
    <location>
        <begin position="91"/>
        <end position="163"/>
    </location>
</feature>
<reference evidence="8" key="1">
    <citation type="journal article" date="2015" name="ISME J.">
        <title>Aquifer environment selects for microbial species cohorts in sediment and groundwater.</title>
        <authorList>
            <person name="Hug L.A."/>
            <person name="Thomas B.C."/>
            <person name="Brown C.T."/>
            <person name="Frischkorn K.R."/>
            <person name="Williams K.H."/>
            <person name="Tringe S.G."/>
            <person name="Banfield J.F."/>
        </authorList>
    </citation>
    <scope>NUCLEOTIDE SEQUENCE</scope>
</reference>
<name>A0A0H4T7Y4_9BACT</name>
<dbReference type="GO" id="GO:0003735">
    <property type="term" value="F:structural constituent of ribosome"/>
    <property type="evidence" value="ECO:0007669"/>
    <property type="project" value="UniProtKB-UniRule"/>
</dbReference>
<feature type="domain" description="Large ribosomal subunit protein uL6 alpha-beta" evidence="7">
    <location>
        <begin position="11"/>
        <end position="81"/>
    </location>
</feature>
<accession>A0A0H4T7Y4</accession>
<keyword evidence="3 4" id="KW-0687">Ribonucleoprotein</keyword>
<dbReference type="Pfam" id="PF00347">
    <property type="entry name" value="Ribosomal_L6"/>
    <property type="match status" value="2"/>
</dbReference>
<evidence type="ECO:0000256" key="2">
    <source>
        <dbReference type="ARBA" id="ARBA00022980"/>
    </source>
</evidence>
<dbReference type="SUPFAM" id="SSF56053">
    <property type="entry name" value="Ribosomal protein L6"/>
    <property type="match status" value="2"/>
</dbReference>
<dbReference type="NCBIfam" id="TIGR03654">
    <property type="entry name" value="L6_bact"/>
    <property type="match status" value="1"/>
</dbReference>
<evidence type="ECO:0000256" key="6">
    <source>
        <dbReference type="RuleBase" id="RU003870"/>
    </source>
</evidence>
<dbReference type="PIRSF" id="PIRSF002162">
    <property type="entry name" value="Ribosomal_L6"/>
    <property type="match status" value="1"/>
</dbReference>
<protein>
    <recommendedName>
        <fullName evidence="4">Large ribosomal subunit protein uL6</fullName>
    </recommendedName>
</protein>
<dbReference type="Gene3D" id="3.90.930.12">
    <property type="entry name" value="Ribosomal protein L6, alpha-beta domain"/>
    <property type="match status" value="2"/>
</dbReference>
<evidence type="ECO:0000256" key="1">
    <source>
        <dbReference type="ARBA" id="ARBA00009356"/>
    </source>
</evidence>
<comment type="function">
    <text evidence="4 6">This protein binds to the 23S rRNA, and is important in its secondary structure. It is located near the subunit interface in the base of the L7/L12 stalk, and near the tRNA binding site of the peptidyltransferase center.</text>
</comment>
<evidence type="ECO:0000256" key="5">
    <source>
        <dbReference type="RuleBase" id="RU003869"/>
    </source>
</evidence>
<evidence type="ECO:0000259" key="7">
    <source>
        <dbReference type="Pfam" id="PF00347"/>
    </source>
</evidence>
<keyword evidence="4 6" id="KW-0694">RNA-binding</keyword>
<comment type="similarity">
    <text evidence="1 4 5">Belongs to the universal ribosomal protein uL6 family.</text>
</comment>
<keyword evidence="2 4" id="KW-0689">Ribosomal protein</keyword>
<dbReference type="InterPro" id="IPR036789">
    <property type="entry name" value="Ribosomal_uL6-like_a/b-dom_sf"/>
</dbReference>
<dbReference type="GO" id="GO:0022625">
    <property type="term" value="C:cytosolic large ribosomal subunit"/>
    <property type="evidence" value="ECO:0007669"/>
    <property type="project" value="UniProtKB-UniRule"/>
</dbReference>
<dbReference type="GO" id="GO:0002181">
    <property type="term" value="P:cytoplasmic translation"/>
    <property type="evidence" value="ECO:0007669"/>
    <property type="project" value="TreeGrafter"/>
</dbReference>
<dbReference type="PANTHER" id="PTHR11655">
    <property type="entry name" value="60S/50S RIBOSOMAL PROTEIN L6/L9"/>
    <property type="match status" value="1"/>
</dbReference>
<evidence type="ECO:0000256" key="3">
    <source>
        <dbReference type="ARBA" id="ARBA00023274"/>
    </source>
</evidence>
<proteinExistence type="inferred from homology"/>
<dbReference type="FunFam" id="3.90.930.12:FF:000001">
    <property type="entry name" value="50S ribosomal protein L6"/>
    <property type="match status" value="1"/>
</dbReference>
<keyword evidence="4 6" id="KW-0699">rRNA-binding</keyword>
<comment type="subunit">
    <text evidence="4">Part of the 50S ribosomal subunit.</text>
</comment>
<dbReference type="AlphaFoldDB" id="A0A0H4T7Y4"/>
<evidence type="ECO:0000313" key="8">
    <source>
        <dbReference type="EMBL" id="AKQ02597.1"/>
    </source>
</evidence>
<dbReference type="InterPro" id="IPR020040">
    <property type="entry name" value="Ribosomal_uL6_a/b-dom"/>
</dbReference>
<gene>
    <name evidence="4 8" type="primary">rplF</name>
</gene>